<keyword evidence="1" id="KW-0175">Coiled coil</keyword>
<name>A0A2K8L049_MARES</name>
<dbReference type="NCBIfam" id="TIGR00254">
    <property type="entry name" value="GGDEF"/>
    <property type="match status" value="1"/>
</dbReference>
<keyword evidence="5" id="KW-1185">Reference proteome</keyword>
<evidence type="ECO:0000313" key="5">
    <source>
        <dbReference type="Proteomes" id="UP000231701"/>
    </source>
</evidence>
<dbReference type="InterPro" id="IPR052163">
    <property type="entry name" value="DGC-Regulatory_Protein"/>
</dbReference>
<feature type="transmembrane region" description="Helical" evidence="2">
    <location>
        <begin position="20"/>
        <end position="42"/>
    </location>
</feature>
<reference evidence="4 5" key="1">
    <citation type="submission" date="2016-12" db="EMBL/GenBank/DDBJ databases">
        <title>Isolation and genomic insights into novel planktonic Zetaproteobacteria from stratified waters of the Chesapeake Bay.</title>
        <authorList>
            <person name="McAllister S.M."/>
            <person name="Kato S."/>
            <person name="Chan C.S."/>
            <person name="Chiu B.K."/>
            <person name="Field E.K."/>
        </authorList>
    </citation>
    <scope>NUCLEOTIDE SEQUENCE [LARGE SCALE GENOMIC DNA]</scope>
    <source>
        <strain evidence="4 5">CP-5</strain>
    </source>
</reference>
<dbReference type="InterPro" id="IPR003018">
    <property type="entry name" value="GAF"/>
</dbReference>
<dbReference type="SUPFAM" id="SSF55781">
    <property type="entry name" value="GAF domain-like"/>
    <property type="match status" value="1"/>
</dbReference>
<sequence length="496" mass="55870">MVDRWTKRYSIGDKRLNYQFRVFSLLLLLTPTAVFLYILSSLSSFTELLQAKYIVPYLFSFIVILGVLALMQSVFSHLSTLSSAMMKGSEHLSEELKEIQGVYELRGIADSFGTLLEKYQKNGNDLQRRALELLLIKELAEEASSNLDMNVLLNVLLDKAMQINKARIGSVFLLQEDGENFYIVGSRGVGNDTIAGATISIKDSVARHVIEAETEPLLVNDIETDMRIRKKNNPRYGSPSFLSLPVRAGEKLIAVLNLADKENGEHFQQVDVDLATILIQEVGFALENARIHSEIKGHAERLEQQAVVLREEIRRRKLAEKELEHLAHRDTLTGLSNRYMFIDRLEVAVAQAQRHNTKLAVMFVDLDRFKNINDTQGHAAGDEVLREVARRMRGCLREIDLVARYGGDEFTITLMDVVDAEGIELVANKIMDELQQPIELNGAEYSVGCSIGISIYPDDSDDFEGLIQHADAAMYVSKQTKESCFHYYTPAMTESA</sequence>
<evidence type="ECO:0000256" key="1">
    <source>
        <dbReference type="SAM" id="Coils"/>
    </source>
</evidence>
<dbReference type="Pfam" id="PF00990">
    <property type="entry name" value="GGDEF"/>
    <property type="match status" value="1"/>
</dbReference>
<dbReference type="PROSITE" id="PS50887">
    <property type="entry name" value="GGDEF"/>
    <property type="match status" value="1"/>
</dbReference>
<dbReference type="KEGG" id="maes:Ga0123461_2267"/>
<dbReference type="RefSeq" id="WP_100278413.1">
    <property type="nucleotide sequence ID" value="NZ_CP018799.1"/>
</dbReference>
<dbReference type="Proteomes" id="UP000231701">
    <property type="component" value="Chromosome"/>
</dbReference>
<dbReference type="OrthoDB" id="9803824at2"/>
<dbReference type="InterPro" id="IPR000160">
    <property type="entry name" value="GGDEF_dom"/>
</dbReference>
<keyword evidence="2" id="KW-0812">Transmembrane</keyword>
<accession>A0A2K8L049</accession>
<dbReference type="GO" id="GO:0003824">
    <property type="term" value="F:catalytic activity"/>
    <property type="evidence" value="ECO:0007669"/>
    <property type="project" value="UniProtKB-ARBA"/>
</dbReference>
<dbReference type="InterPro" id="IPR029016">
    <property type="entry name" value="GAF-like_dom_sf"/>
</dbReference>
<evidence type="ECO:0000256" key="2">
    <source>
        <dbReference type="SAM" id="Phobius"/>
    </source>
</evidence>
<dbReference type="SMART" id="SM00065">
    <property type="entry name" value="GAF"/>
    <property type="match status" value="1"/>
</dbReference>
<protein>
    <submittedName>
        <fullName evidence="4">Diguanylate cyclase (GGDEF) domain-containing protein</fullName>
    </submittedName>
</protein>
<dbReference type="EMBL" id="CP018799">
    <property type="protein sequence ID" value="ATX80670.1"/>
    <property type="molecule type" value="Genomic_DNA"/>
</dbReference>
<evidence type="ECO:0000259" key="3">
    <source>
        <dbReference type="PROSITE" id="PS50887"/>
    </source>
</evidence>
<dbReference type="InterPro" id="IPR043128">
    <property type="entry name" value="Rev_trsase/Diguanyl_cyclase"/>
</dbReference>
<dbReference type="SMART" id="SM00267">
    <property type="entry name" value="GGDEF"/>
    <property type="match status" value="1"/>
</dbReference>
<dbReference type="SUPFAM" id="SSF55073">
    <property type="entry name" value="Nucleotide cyclase"/>
    <property type="match status" value="1"/>
</dbReference>
<dbReference type="FunFam" id="3.30.70.270:FF:000001">
    <property type="entry name" value="Diguanylate cyclase domain protein"/>
    <property type="match status" value="1"/>
</dbReference>
<dbReference type="InterPro" id="IPR029787">
    <property type="entry name" value="Nucleotide_cyclase"/>
</dbReference>
<keyword evidence="2" id="KW-0472">Membrane</keyword>
<dbReference type="Gene3D" id="3.30.450.40">
    <property type="match status" value="1"/>
</dbReference>
<feature type="domain" description="GGDEF" evidence="3">
    <location>
        <begin position="357"/>
        <end position="490"/>
    </location>
</feature>
<evidence type="ECO:0000313" key="4">
    <source>
        <dbReference type="EMBL" id="ATX80670.1"/>
    </source>
</evidence>
<dbReference type="Gene3D" id="3.30.70.270">
    <property type="match status" value="1"/>
</dbReference>
<dbReference type="Pfam" id="PF13185">
    <property type="entry name" value="GAF_2"/>
    <property type="match status" value="1"/>
</dbReference>
<dbReference type="PANTHER" id="PTHR46663:SF2">
    <property type="entry name" value="GGDEF DOMAIN-CONTAINING PROTEIN"/>
    <property type="match status" value="1"/>
</dbReference>
<feature type="coiled-coil region" evidence="1">
    <location>
        <begin position="292"/>
        <end position="329"/>
    </location>
</feature>
<feature type="transmembrane region" description="Helical" evidence="2">
    <location>
        <begin position="54"/>
        <end position="78"/>
    </location>
</feature>
<proteinExistence type="predicted"/>
<dbReference type="AlphaFoldDB" id="A0A2K8L049"/>
<gene>
    <name evidence="4" type="ORF">Ga0123461_2267</name>
</gene>
<dbReference type="PANTHER" id="PTHR46663">
    <property type="entry name" value="DIGUANYLATE CYCLASE DGCT-RELATED"/>
    <property type="match status" value="1"/>
</dbReference>
<dbReference type="CDD" id="cd01949">
    <property type="entry name" value="GGDEF"/>
    <property type="match status" value="1"/>
</dbReference>
<keyword evidence="2" id="KW-1133">Transmembrane helix</keyword>
<organism evidence="4 5">
    <name type="scientific">Mariprofundus aestuarium</name>
    <dbReference type="NCBI Taxonomy" id="1921086"/>
    <lineage>
        <taxon>Bacteria</taxon>
        <taxon>Pseudomonadati</taxon>
        <taxon>Pseudomonadota</taxon>
        <taxon>Candidatius Mariprofundia</taxon>
        <taxon>Mariprofundales</taxon>
        <taxon>Mariprofundaceae</taxon>
        <taxon>Mariprofundus</taxon>
    </lineage>
</organism>